<feature type="chain" id="PRO_5042113949" evidence="2">
    <location>
        <begin position="29"/>
        <end position="286"/>
    </location>
</feature>
<organism evidence="3 4">
    <name type="scientific">Frankliniella fusca</name>
    <dbReference type="NCBI Taxonomy" id="407009"/>
    <lineage>
        <taxon>Eukaryota</taxon>
        <taxon>Metazoa</taxon>
        <taxon>Ecdysozoa</taxon>
        <taxon>Arthropoda</taxon>
        <taxon>Hexapoda</taxon>
        <taxon>Insecta</taxon>
        <taxon>Pterygota</taxon>
        <taxon>Neoptera</taxon>
        <taxon>Paraneoptera</taxon>
        <taxon>Thysanoptera</taxon>
        <taxon>Terebrantia</taxon>
        <taxon>Thripoidea</taxon>
        <taxon>Thripidae</taxon>
        <taxon>Frankliniella</taxon>
    </lineage>
</organism>
<proteinExistence type="predicted"/>
<protein>
    <submittedName>
        <fullName evidence="3">Protein LicA</fullName>
    </submittedName>
</protein>
<dbReference type="Proteomes" id="UP001219518">
    <property type="component" value="Unassembled WGS sequence"/>
</dbReference>
<comment type="caution">
    <text evidence="3">The sequence shown here is derived from an EMBL/GenBank/DDBJ whole genome shotgun (WGS) entry which is preliminary data.</text>
</comment>
<reference evidence="3" key="1">
    <citation type="submission" date="2021-07" db="EMBL/GenBank/DDBJ databases">
        <authorList>
            <person name="Catto M.A."/>
            <person name="Jacobson A."/>
            <person name="Kennedy G."/>
            <person name="Labadie P."/>
            <person name="Hunt B.G."/>
            <person name="Srinivasan R."/>
        </authorList>
    </citation>
    <scope>NUCLEOTIDE SEQUENCE</scope>
    <source>
        <strain evidence="3">PL_HMW_Pooled</strain>
        <tissue evidence="3">Head</tissue>
    </source>
</reference>
<sequence>MTWILAMVSVRLAAESGLLAWSPGPASGAVLVGGGRYSRFDSGAGSLHRAAAAAAFTELMAAAQCGLMGMRSGCGRARRAATSAGWKRVSIGVARMTHLEQKTALRRESSSRSMARARSRVRSVRSLPSPCSEPDGGSSEVWTDTEERVSGLGPGPGRGAHAPGSGRPRPRPRLRPSCGGGGGSWSSGSHATSSGRQRPTGPEVCRSTRSLGSGSIGTGTTPGSVNGSANGSVNGSANGSVNGSANGSVNGSANGSVNVSVNGSANGSANGSVNGSLSTPSDCKEK</sequence>
<feature type="compositionally biased region" description="Low complexity" evidence="1">
    <location>
        <begin position="186"/>
        <end position="196"/>
    </location>
</feature>
<feature type="compositionally biased region" description="Low complexity" evidence="1">
    <location>
        <begin position="207"/>
        <end position="224"/>
    </location>
</feature>
<feature type="signal peptide" evidence="2">
    <location>
        <begin position="1"/>
        <end position="28"/>
    </location>
</feature>
<dbReference type="AlphaFoldDB" id="A0AAE1HTT6"/>
<keyword evidence="4" id="KW-1185">Reference proteome</keyword>
<dbReference type="EMBL" id="JAHWGI010001285">
    <property type="protein sequence ID" value="KAK3927299.1"/>
    <property type="molecule type" value="Genomic_DNA"/>
</dbReference>
<reference evidence="3" key="2">
    <citation type="journal article" date="2023" name="BMC Genomics">
        <title>Pest status, molecular evolution, and epigenetic factors derived from the genome assembly of Frankliniella fusca, a thysanopteran phytovirus vector.</title>
        <authorList>
            <person name="Catto M.A."/>
            <person name="Labadie P.E."/>
            <person name="Jacobson A.L."/>
            <person name="Kennedy G.G."/>
            <person name="Srinivasan R."/>
            <person name="Hunt B.G."/>
        </authorList>
    </citation>
    <scope>NUCLEOTIDE SEQUENCE</scope>
    <source>
        <strain evidence="3">PL_HMW_Pooled</strain>
    </source>
</reference>
<accession>A0AAE1HTT6</accession>
<evidence type="ECO:0000256" key="1">
    <source>
        <dbReference type="SAM" id="MobiDB-lite"/>
    </source>
</evidence>
<name>A0AAE1HTT6_9NEOP</name>
<evidence type="ECO:0000313" key="4">
    <source>
        <dbReference type="Proteomes" id="UP001219518"/>
    </source>
</evidence>
<evidence type="ECO:0000256" key="2">
    <source>
        <dbReference type="SAM" id="SignalP"/>
    </source>
</evidence>
<feature type="compositionally biased region" description="Polar residues" evidence="1">
    <location>
        <begin position="225"/>
        <end position="286"/>
    </location>
</feature>
<gene>
    <name evidence="3" type="ORF">KUF71_015583</name>
</gene>
<feature type="region of interest" description="Disordered" evidence="1">
    <location>
        <begin position="102"/>
        <end position="286"/>
    </location>
</feature>
<keyword evidence="2" id="KW-0732">Signal</keyword>
<evidence type="ECO:0000313" key="3">
    <source>
        <dbReference type="EMBL" id="KAK3927299.1"/>
    </source>
</evidence>